<keyword evidence="1" id="KW-1133">Transmembrane helix</keyword>
<gene>
    <name evidence="4" type="ORF">EA26_17670</name>
</gene>
<dbReference type="InterPro" id="IPR052701">
    <property type="entry name" value="GAG_Ulvan_Degrading_Sulfatases"/>
</dbReference>
<dbReference type="PROSITE" id="PS51257">
    <property type="entry name" value="PROKAR_LIPOPROTEIN"/>
    <property type="match status" value="1"/>
</dbReference>
<dbReference type="STRING" id="29495.EA26_17670"/>
<feature type="domain" description="Sulfatase N-terminal" evidence="2">
    <location>
        <begin position="250"/>
        <end position="521"/>
    </location>
</feature>
<dbReference type="GeneID" id="43684908"/>
<feature type="domain" description="Inner membrane protein YejM N-terminal" evidence="3">
    <location>
        <begin position="3"/>
        <end position="241"/>
    </location>
</feature>
<keyword evidence="1" id="KW-0472">Membrane</keyword>
<dbReference type="CDD" id="cd16148">
    <property type="entry name" value="sulfatase_like"/>
    <property type="match status" value="1"/>
</dbReference>
<keyword evidence="4" id="KW-0378">Hydrolase</keyword>
<organism evidence="4 5">
    <name type="scientific">Vibrio navarrensis</name>
    <dbReference type="NCBI Taxonomy" id="29495"/>
    <lineage>
        <taxon>Bacteria</taxon>
        <taxon>Pseudomonadati</taxon>
        <taxon>Pseudomonadota</taxon>
        <taxon>Gammaproteobacteria</taxon>
        <taxon>Vibrionales</taxon>
        <taxon>Vibrionaceae</taxon>
        <taxon>Vibrio</taxon>
    </lineage>
</organism>
<dbReference type="InterPro" id="IPR012159">
    <property type="entry name" value="YejM-like"/>
</dbReference>
<feature type="transmembrane region" description="Helical" evidence="1">
    <location>
        <begin position="123"/>
        <end position="148"/>
    </location>
</feature>
<dbReference type="InterPro" id="IPR017850">
    <property type="entry name" value="Alkaline_phosphatase_core_sf"/>
</dbReference>
<dbReference type="InterPro" id="IPR024588">
    <property type="entry name" value="YejM_N"/>
</dbReference>
<dbReference type="Gene3D" id="3.40.720.10">
    <property type="entry name" value="Alkaline Phosphatase, subunit A"/>
    <property type="match status" value="1"/>
</dbReference>
<dbReference type="Proteomes" id="UP000029994">
    <property type="component" value="Unassembled WGS sequence"/>
</dbReference>
<dbReference type="PIRSF" id="PIRSF004950">
    <property type="entry name" value="Mmb_sulf_HI0842"/>
    <property type="match status" value="1"/>
</dbReference>
<reference evidence="4 5" key="1">
    <citation type="submission" date="2014-04" db="EMBL/GenBank/DDBJ databases">
        <title>Genome sequencing of Vibrio navarrensis strains.</title>
        <authorList>
            <person name="Gladney L.M."/>
            <person name="Katz L.S."/>
            <person name="Marino-Ramirez L."/>
            <person name="Jordan I.K."/>
        </authorList>
    </citation>
    <scope>NUCLEOTIDE SEQUENCE [LARGE SCALE GENOMIC DNA]</scope>
    <source>
        <strain evidence="4 5">ATCC 51183</strain>
    </source>
</reference>
<keyword evidence="1" id="KW-0812">Transmembrane</keyword>
<dbReference type="Pfam" id="PF11893">
    <property type="entry name" value="DUF3413"/>
    <property type="match status" value="1"/>
</dbReference>
<dbReference type="GO" id="GO:0016787">
    <property type="term" value="F:hydrolase activity"/>
    <property type="evidence" value="ECO:0007669"/>
    <property type="project" value="UniProtKB-KW"/>
</dbReference>
<evidence type="ECO:0000313" key="5">
    <source>
        <dbReference type="Proteomes" id="UP000029994"/>
    </source>
</evidence>
<dbReference type="PANTHER" id="PTHR43751:SF3">
    <property type="entry name" value="SULFATASE N-TERMINAL DOMAIN-CONTAINING PROTEIN"/>
    <property type="match status" value="1"/>
</dbReference>
<dbReference type="PANTHER" id="PTHR43751">
    <property type="entry name" value="SULFATASE"/>
    <property type="match status" value="1"/>
</dbReference>
<evidence type="ECO:0000313" key="4">
    <source>
        <dbReference type="EMBL" id="KGK09053.1"/>
    </source>
</evidence>
<dbReference type="eggNOG" id="COG3083">
    <property type="taxonomic scope" value="Bacteria"/>
</dbReference>
<feature type="transmembrane region" description="Helical" evidence="1">
    <location>
        <begin position="82"/>
        <end position="103"/>
    </location>
</feature>
<dbReference type="EMBL" id="JMCG01000002">
    <property type="protein sequence ID" value="KGK09053.1"/>
    <property type="molecule type" value="Genomic_DNA"/>
</dbReference>
<evidence type="ECO:0000256" key="1">
    <source>
        <dbReference type="SAM" id="Phobius"/>
    </source>
</evidence>
<evidence type="ECO:0000259" key="2">
    <source>
        <dbReference type="Pfam" id="PF00884"/>
    </source>
</evidence>
<dbReference type="Pfam" id="PF00884">
    <property type="entry name" value="Sulfatase"/>
    <property type="match status" value="1"/>
</dbReference>
<dbReference type="SUPFAM" id="SSF53649">
    <property type="entry name" value="Alkaline phosphatase-like"/>
    <property type="match status" value="1"/>
</dbReference>
<accession>A0A099LLN3</accession>
<feature type="transmembrane region" description="Helical" evidence="1">
    <location>
        <begin position="12"/>
        <end position="32"/>
    </location>
</feature>
<dbReference type="InterPro" id="IPR000917">
    <property type="entry name" value="Sulfatase_N"/>
</dbReference>
<protein>
    <submittedName>
        <fullName evidence="4">Hydrolase</fullName>
    </submittedName>
</protein>
<name>A0A099LLN3_9VIBR</name>
<comment type="caution">
    <text evidence="4">The sequence shown here is derived from an EMBL/GenBank/DDBJ whole genome shotgun (WGS) entry which is preliminary data.</text>
</comment>
<keyword evidence="5" id="KW-1185">Reference proteome</keyword>
<evidence type="ECO:0000259" key="3">
    <source>
        <dbReference type="Pfam" id="PF11893"/>
    </source>
</evidence>
<proteinExistence type="predicted"/>
<sequence length="608" mass="69265">MLRKLSDNSAWLVAFFVCFSLFLALACYPFLLPTDAQQTFSTLQVFYLIATQLGWLGLLAFLLVLLALPLTWLPTHWFRGGVVLLAALLLILLQVDITVFQHYKFHINGLLVRMFVDSGSEVFHISWLSWALFISEIAVLLIGLAVTLRLTGRLAPRKSKYAMVAVWFALLVSSQAIHAYKNALYDNEVSQFTSNWPLYYPLTARSWIYQHGWVDEKVAARNRVELKNVTSSLLHYPLQPVALTTPEQQPNVLFILIDAWRYSDATAEIMPNVSQFAEKSAQFSQHMSGGNSTQAGMFSLFYSLPATYWDSVYASQTAPVFLDALQHSGYRMGIFGSASLTSPPLSRTVFKNVKDLRFKTPGDSQVERDARITNDFLQFVQQPNSQPYFGFLFYDSAHGTEFPEPEGAKFTPYWERVDHILLNNDFDAELYHNRYKNSLYYIDGLIGKVLKNIDLSNTIVVLTSDHGEEFNDNGMNYWGHSGNYSQAQIHVPLYIYTPDQPAVRYDYRTTHFDLVPTLMERLFGEQTDTATYSVGHNLFDDSVKREWFIAGSYYNYALVGQEIMMVVNPAGNAKQLNSQLSVVREEKIPPSVIQKSLDEMSRFFAKKS</sequence>
<dbReference type="AlphaFoldDB" id="A0A099LLN3"/>
<dbReference type="RefSeq" id="WP_039430344.1">
    <property type="nucleotide sequence ID" value="NZ_CP061845.1"/>
</dbReference>
<feature type="transmembrane region" description="Helical" evidence="1">
    <location>
        <begin position="44"/>
        <end position="70"/>
    </location>
</feature>